<name>A0A5E4YF97_9BURK</name>
<dbReference type="PROSITE" id="PS51257">
    <property type="entry name" value="PROKAR_LIPOPROTEIN"/>
    <property type="match status" value="1"/>
</dbReference>
<evidence type="ECO:0000259" key="2">
    <source>
        <dbReference type="Pfam" id="PF11008"/>
    </source>
</evidence>
<reference evidence="3 4" key="1">
    <citation type="submission" date="2019-08" db="EMBL/GenBank/DDBJ databases">
        <authorList>
            <person name="Peeters C."/>
        </authorList>
    </citation>
    <scope>NUCLEOTIDE SEQUENCE [LARGE SCALE GENOMIC DNA]</scope>
    <source>
        <strain evidence="3 4">LMG 31110</strain>
    </source>
</reference>
<dbReference type="RefSeq" id="WP_150691417.1">
    <property type="nucleotide sequence ID" value="NZ_CABPSJ010000007.1"/>
</dbReference>
<evidence type="ECO:0000256" key="1">
    <source>
        <dbReference type="SAM" id="SignalP"/>
    </source>
</evidence>
<dbReference type="OrthoDB" id="8775745at2"/>
<keyword evidence="1" id="KW-0732">Signal</keyword>
<evidence type="ECO:0000313" key="4">
    <source>
        <dbReference type="Proteomes" id="UP000337189"/>
    </source>
</evidence>
<proteinExistence type="predicted"/>
<feature type="domain" description="DUF2846" evidence="2">
    <location>
        <begin position="43"/>
        <end position="128"/>
    </location>
</feature>
<dbReference type="EMBL" id="CABPSJ010000007">
    <property type="protein sequence ID" value="VVE46763.1"/>
    <property type="molecule type" value="Genomic_DNA"/>
</dbReference>
<sequence>MRRTFGGISLRSYAVVMALSATQWLTACGAMGPAYESVRNVPEDKGLVYVYRYDRFTLGGRTAKFYLNDVPAFDLDRNGYSWMTLSPGTYHLEQRWGQAWMGPDMDPARMILTVEAGETVYVSFDTNRCPAEYGMICFSWKLKRMSSYVGPREIADKKFQENFGLTEINAKVRPE</sequence>
<dbReference type="Proteomes" id="UP000337189">
    <property type="component" value="Unassembled WGS sequence"/>
</dbReference>
<accession>A0A5E4YF97</accession>
<organism evidence="3 4">
    <name type="scientific">Pandoraea communis</name>
    <dbReference type="NCBI Taxonomy" id="2508297"/>
    <lineage>
        <taxon>Bacteria</taxon>
        <taxon>Pseudomonadati</taxon>
        <taxon>Pseudomonadota</taxon>
        <taxon>Betaproteobacteria</taxon>
        <taxon>Burkholderiales</taxon>
        <taxon>Burkholderiaceae</taxon>
        <taxon>Pandoraea</taxon>
    </lineage>
</organism>
<dbReference type="AlphaFoldDB" id="A0A5E4YF97"/>
<dbReference type="Pfam" id="PF11008">
    <property type="entry name" value="DUF2846"/>
    <property type="match status" value="1"/>
</dbReference>
<evidence type="ECO:0000313" key="3">
    <source>
        <dbReference type="EMBL" id="VVE46763.1"/>
    </source>
</evidence>
<dbReference type="InterPro" id="IPR022548">
    <property type="entry name" value="DUF2846"/>
</dbReference>
<feature type="chain" id="PRO_5022761059" description="DUF2846 domain-containing protein" evidence="1">
    <location>
        <begin position="28"/>
        <end position="175"/>
    </location>
</feature>
<gene>
    <name evidence="3" type="ORF">PCO31110_04508</name>
</gene>
<feature type="signal peptide" evidence="1">
    <location>
        <begin position="1"/>
        <end position="27"/>
    </location>
</feature>
<protein>
    <recommendedName>
        <fullName evidence="2">DUF2846 domain-containing protein</fullName>
    </recommendedName>
</protein>